<evidence type="ECO:0000313" key="3">
    <source>
        <dbReference type="Proteomes" id="UP001596113"/>
    </source>
</evidence>
<dbReference type="InterPro" id="IPR050908">
    <property type="entry name" value="SmbC-like"/>
</dbReference>
<protein>
    <submittedName>
        <fullName evidence="2">GyrI-like domain-containing protein</fullName>
    </submittedName>
</protein>
<gene>
    <name evidence="2" type="ORF">ACFPOF_07865</name>
</gene>
<dbReference type="InterPro" id="IPR010499">
    <property type="entry name" value="AraC_E-bd"/>
</dbReference>
<evidence type="ECO:0000313" key="2">
    <source>
        <dbReference type="EMBL" id="MFC5402653.1"/>
    </source>
</evidence>
<name>A0ABW0HQ17_9BACL</name>
<dbReference type="EMBL" id="JBHSMI010000013">
    <property type="protein sequence ID" value="MFC5402653.1"/>
    <property type="molecule type" value="Genomic_DNA"/>
</dbReference>
<dbReference type="InterPro" id="IPR029442">
    <property type="entry name" value="GyrI-like"/>
</dbReference>
<dbReference type="InterPro" id="IPR011256">
    <property type="entry name" value="Reg_factor_effector_dom_sf"/>
</dbReference>
<dbReference type="Pfam" id="PF06445">
    <property type="entry name" value="GyrI-like"/>
    <property type="match status" value="1"/>
</dbReference>
<organism evidence="2 3">
    <name type="scientific">Cohnella soli</name>
    <dbReference type="NCBI Taxonomy" id="425005"/>
    <lineage>
        <taxon>Bacteria</taxon>
        <taxon>Bacillati</taxon>
        <taxon>Bacillota</taxon>
        <taxon>Bacilli</taxon>
        <taxon>Bacillales</taxon>
        <taxon>Paenibacillaceae</taxon>
        <taxon>Cohnella</taxon>
    </lineage>
</organism>
<dbReference type="PANTHER" id="PTHR40055">
    <property type="entry name" value="TRANSCRIPTIONAL REGULATOR YGIV-RELATED"/>
    <property type="match status" value="1"/>
</dbReference>
<feature type="domain" description="AraC effector-binding" evidence="1">
    <location>
        <begin position="1"/>
        <end position="149"/>
    </location>
</feature>
<proteinExistence type="predicted"/>
<sequence length="153" mass="17030">MNMKIETLPGSRIAFVRQVGPYGPINAKAMERVKAWAAEKNLLTESAILFGIPQDNPATTPPEHCRYDACIVIANNYPIDESVNEGELPGGEYAVCVIQHTAEEIQKAWAEIFPALQRSEYQMDNKPIVERYTGAMLSQNLCEICVPIKPHLS</sequence>
<keyword evidence="3" id="KW-1185">Reference proteome</keyword>
<dbReference type="RefSeq" id="WP_378131290.1">
    <property type="nucleotide sequence ID" value="NZ_JBHSMI010000013.1"/>
</dbReference>
<dbReference type="PANTHER" id="PTHR40055:SF1">
    <property type="entry name" value="TRANSCRIPTIONAL REGULATOR YGIV-RELATED"/>
    <property type="match status" value="1"/>
</dbReference>
<dbReference type="Proteomes" id="UP001596113">
    <property type="component" value="Unassembled WGS sequence"/>
</dbReference>
<accession>A0ABW0HQ17</accession>
<comment type="caution">
    <text evidence="2">The sequence shown here is derived from an EMBL/GenBank/DDBJ whole genome shotgun (WGS) entry which is preliminary data.</text>
</comment>
<dbReference type="SUPFAM" id="SSF55136">
    <property type="entry name" value="Probable bacterial effector-binding domain"/>
    <property type="match status" value="1"/>
</dbReference>
<evidence type="ECO:0000259" key="1">
    <source>
        <dbReference type="SMART" id="SM00871"/>
    </source>
</evidence>
<dbReference type="SMART" id="SM00871">
    <property type="entry name" value="AraC_E_bind"/>
    <property type="match status" value="1"/>
</dbReference>
<dbReference type="Gene3D" id="3.20.80.10">
    <property type="entry name" value="Regulatory factor, effector binding domain"/>
    <property type="match status" value="1"/>
</dbReference>
<reference evidence="3" key="1">
    <citation type="journal article" date="2019" name="Int. J. Syst. Evol. Microbiol.">
        <title>The Global Catalogue of Microorganisms (GCM) 10K type strain sequencing project: providing services to taxonomists for standard genome sequencing and annotation.</title>
        <authorList>
            <consortium name="The Broad Institute Genomics Platform"/>
            <consortium name="The Broad Institute Genome Sequencing Center for Infectious Disease"/>
            <person name="Wu L."/>
            <person name="Ma J."/>
        </authorList>
    </citation>
    <scope>NUCLEOTIDE SEQUENCE [LARGE SCALE GENOMIC DNA]</scope>
    <source>
        <strain evidence="3">CGMCC 1.18575</strain>
    </source>
</reference>